<dbReference type="EMBL" id="AUSU01008464">
    <property type="protein sequence ID" value="EPS59312.1"/>
    <property type="molecule type" value="Genomic_DNA"/>
</dbReference>
<dbReference type="Pfam" id="PF03407">
    <property type="entry name" value="Nucleotid_trans"/>
    <property type="match status" value="1"/>
</dbReference>
<dbReference type="GO" id="GO:0000139">
    <property type="term" value="C:Golgi membrane"/>
    <property type="evidence" value="ECO:0007669"/>
    <property type="project" value="UniProtKB-SubCell"/>
</dbReference>
<dbReference type="PANTHER" id="PTHR46038">
    <property type="entry name" value="EXPRESSED PROTEIN-RELATED"/>
    <property type="match status" value="1"/>
</dbReference>
<dbReference type="GO" id="GO:0016757">
    <property type="term" value="F:glycosyltransferase activity"/>
    <property type="evidence" value="ECO:0007669"/>
    <property type="project" value="UniProtKB-KW"/>
</dbReference>
<evidence type="ECO:0000313" key="5">
    <source>
        <dbReference type="Proteomes" id="UP000015453"/>
    </source>
</evidence>
<dbReference type="InterPro" id="IPR044821">
    <property type="entry name" value="At1g28695/At4g15970-like"/>
</dbReference>
<keyword evidence="2" id="KW-0735">Signal-anchor</keyword>
<dbReference type="AlphaFoldDB" id="S8DIN1"/>
<dbReference type="EC" id="2.4.2.-" evidence="2"/>
<name>S8DIN1_9LAMI</name>
<sequence length="275" mass="32093">LEKVLASAAMDNKTVFITSLNKAWIEKDSIFGIFLMSFKYGIDTEWLINHLVVICFDETAFEYCTDMRTLHCYHFEIEDVDLSDEALFMTPNYLEMMFRRILVLTNILELGYSFLFSDTDIMWLRNPFPHLHPDADFQVASDHFAGDPFSPNSAANCGLLYIRSTPATIQFLKMWYEEREFNPNIHDQDLFGRLKYCPAMRKIGLRIKYLNTQYFGGICEPSRDMNLVCSMHTNCCVGLEKKKNYLKSVLEDWKNYLTLPLTIRKSNPPSWSLSQ</sequence>
<comment type="similarity">
    <text evidence="1 2">Belongs to the glycosyltransferase 77 family.</text>
</comment>
<accession>S8DIN1</accession>
<evidence type="ECO:0000259" key="3">
    <source>
        <dbReference type="Pfam" id="PF03407"/>
    </source>
</evidence>
<proteinExistence type="inferred from homology"/>
<dbReference type="InterPro" id="IPR005069">
    <property type="entry name" value="Nucl-diP-sugar_transferase"/>
</dbReference>
<dbReference type="GO" id="GO:0071555">
    <property type="term" value="P:cell wall organization"/>
    <property type="evidence" value="ECO:0007669"/>
    <property type="project" value="UniProtKB-KW"/>
</dbReference>
<keyword evidence="2" id="KW-0333">Golgi apparatus</keyword>
<gene>
    <name evidence="4" type="ORF">M569_15496</name>
</gene>
<evidence type="ECO:0000313" key="4">
    <source>
        <dbReference type="EMBL" id="EPS59312.1"/>
    </source>
</evidence>
<comment type="subcellular location">
    <subcellularLocation>
        <location evidence="2">Golgi apparatus membrane</location>
        <topology evidence="2">Single-pass type II membrane protein</topology>
    </subcellularLocation>
</comment>
<organism evidence="4 5">
    <name type="scientific">Genlisea aurea</name>
    <dbReference type="NCBI Taxonomy" id="192259"/>
    <lineage>
        <taxon>Eukaryota</taxon>
        <taxon>Viridiplantae</taxon>
        <taxon>Streptophyta</taxon>
        <taxon>Embryophyta</taxon>
        <taxon>Tracheophyta</taxon>
        <taxon>Spermatophyta</taxon>
        <taxon>Magnoliopsida</taxon>
        <taxon>eudicotyledons</taxon>
        <taxon>Gunneridae</taxon>
        <taxon>Pentapetalae</taxon>
        <taxon>asterids</taxon>
        <taxon>lamiids</taxon>
        <taxon>Lamiales</taxon>
        <taxon>Lentibulariaceae</taxon>
        <taxon>Genlisea</taxon>
    </lineage>
</organism>
<evidence type="ECO:0000256" key="1">
    <source>
        <dbReference type="ARBA" id="ARBA00007033"/>
    </source>
</evidence>
<dbReference type="InterPro" id="IPR029044">
    <property type="entry name" value="Nucleotide-diphossugar_trans"/>
</dbReference>
<dbReference type="PANTHER" id="PTHR46038:SF13">
    <property type="entry name" value="GLYCOSYLTRANSFERASE"/>
    <property type="match status" value="1"/>
</dbReference>
<feature type="domain" description="Nucleotide-diphospho-sugar transferase" evidence="3">
    <location>
        <begin position="47"/>
        <end position="246"/>
    </location>
</feature>
<keyword evidence="2" id="KW-0808">Transferase</keyword>
<reference evidence="4 5" key="1">
    <citation type="journal article" date="2013" name="BMC Genomics">
        <title>The miniature genome of a carnivorous plant Genlisea aurea contains a low number of genes and short non-coding sequences.</title>
        <authorList>
            <person name="Leushkin E.V."/>
            <person name="Sutormin R.A."/>
            <person name="Nabieva E.R."/>
            <person name="Penin A.A."/>
            <person name="Kondrashov A.S."/>
            <person name="Logacheva M.D."/>
        </authorList>
    </citation>
    <scope>NUCLEOTIDE SEQUENCE [LARGE SCALE GENOMIC DNA]</scope>
</reference>
<protein>
    <recommendedName>
        <fullName evidence="2">Glycosyltransferase</fullName>
        <ecNumber evidence="2">2.4.2.-</ecNumber>
    </recommendedName>
</protein>
<keyword evidence="2" id="KW-0961">Cell wall biogenesis/degradation</keyword>
<feature type="non-terminal residue" evidence="4">
    <location>
        <position position="1"/>
    </location>
</feature>
<keyword evidence="2" id="KW-0812">Transmembrane</keyword>
<dbReference type="Proteomes" id="UP000015453">
    <property type="component" value="Unassembled WGS sequence"/>
</dbReference>
<dbReference type="SUPFAM" id="SSF53448">
    <property type="entry name" value="Nucleotide-diphospho-sugar transferases"/>
    <property type="match status" value="1"/>
</dbReference>
<keyword evidence="5" id="KW-1185">Reference proteome</keyword>
<feature type="non-terminal residue" evidence="4">
    <location>
        <position position="275"/>
    </location>
</feature>
<evidence type="ECO:0000256" key="2">
    <source>
        <dbReference type="RuleBase" id="RU363055"/>
    </source>
</evidence>
<comment type="caution">
    <text evidence="4">The sequence shown here is derived from an EMBL/GenBank/DDBJ whole genome shotgun (WGS) entry which is preliminary data.</text>
</comment>
<keyword evidence="2" id="KW-0328">Glycosyltransferase</keyword>
<dbReference type="OrthoDB" id="540503at2759"/>